<dbReference type="InParanoid" id="D8RE21"/>
<evidence type="ECO:0000313" key="10">
    <source>
        <dbReference type="EMBL" id="EFJ29360.1"/>
    </source>
</evidence>
<dbReference type="Pfam" id="PF13639">
    <property type="entry name" value="zf-RING_2"/>
    <property type="match status" value="1"/>
</dbReference>
<evidence type="ECO:0000256" key="1">
    <source>
        <dbReference type="ARBA" id="ARBA00004167"/>
    </source>
</evidence>
<dbReference type="Proteomes" id="UP000001514">
    <property type="component" value="Unassembled WGS sequence"/>
</dbReference>
<dbReference type="SMART" id="SM00184">
    <property type="entry name" value="RING"/>
    <property type="match status" value="1"/>
</dbReference>
<keyword evidence="3" id="KW-0479">Metal-binding</keyword>
<evidence type="ECO:0000313" key="11">
    <source>
        <dbReference type="Proteomes" id="UP000001514"/>
    </source>
</evidence>
<keyword evidence="7" id="KW-0472">Membrane</keyword>
<keyword evidence="4 8" id="KW-0863">Zinc-finger</keyword>
<dbReference type="GO" id="GO:0016020">
    <property type="term" value="C:membrane"/>
    <property type="evidence" value="ECO:0007669"/>
    <property type="project" value="UniProtKB-SubCell"/>
</dbReference>
<evidence type="ECO:0000256" key="7">
    <source>
        <dbReference type="ARBA" id="ARBA00023136"/>
    </source>
</evidence>
<reference evidence="10 11" key="1">
    <citation type="journal article" date="2011" name="Science">
        <title>The Selaginella genome identifies genetic changes associated with the evolution of vascular plants.</title>
        <authorList>
            <person name="Banks J.A."/>
            <person name="Nishiyama T."/>
            <person name="Hasebe M."/>
            <person name="Bowman J.L."/>
            <person name="Gribskov M."/>
            <person name="dePamphilis C."/>
            <person name="Albert V.A."/>
            <person name="Aono N."/>
            <person name="Aoyama T."/>
            <person name="Ambrose B.A."/>
            <person name="Ashton N.W."/>
            <person name="Axtell M.J."/>
            <person name="Barker E."/>
            <person name="Barker M.S."/>
            <person name="Bennetzen J.L."/>
            <person name="Bonawitz N.D."/>
            <person name="Chapple C."/>
            <person name="Cheng C."/>
            <person name="Correa L.G."/>
            <person name="Dacre M."/>
            <person name="DeBarry J."/>
            <person name="Dreyer I."/>
            <person name="Elias M."/>
            <person name="Engstrom E.M."/>
            <person name="Estelle M."/>
            <person name="Feng L."/>
            <person name="Finet C."/>
            <person name="Floyd S.K."/>
            <person name="Frommer W.B."/>
            <person name="Fujita T."/>
            <person name="Gramzow L."/>
            <person name="Gutensohn M."/>
            <person name="Harholt J."/>
            <person name="Hattori M."/>
            <person name="Heyl A."/>
            <person name="Hirai T."/>
            <person name="Hiwatashi Y."/>
            <person name="Ishikawa M."/>
            <person name="Iwata M."/>
            <person name="Karol K.G."/>
            <person name="Koehler B."/>
            <person name="Kolukisaoglu U."/>
            <person name="Kubo M."/>
            <person name="Kurata T."/>
            <person name="Lalonde S."/>
            <person name="Li K."/>
            <person name="Li Y."/>
            <person name="Litt A."/>
            <person name="Lyons E."/>
            <person name="Manning G."/>
            <person name="Maruyama T."/>
            <person name="Michael T.P."/>
            <person name="Mikami K."/>
            <person name="Miyazaki S."/>
            <person name="Morinaga S."/>
            <person name="Murata T."/>
            <person name="Mueller-Roeber B."/>
            <person name="Nelson D.R."/>
            <person name="Obara M."/>
            <person name="Oguri Y."/>
            <person name="Olmstead R.G."/>
            <person name="Onodera N."/>
            <person name="Petersen B.L."/>
            <person name="Pils B."/>
            <person name="Prigge M."/>
            <person name="Rensing S.A."/>
            <person name="Riano-Pachon D.M."/>
            <person name="Roberts A.W."/>
            <person name="Sato Y."/>
            <person name="Scheller H.V."/>
            <person name="Schulz B."/>
            <person name="Schulz C."/>
            <person name="Shakirov E.V."/>
            <person name="Shibagaki N."/>
            <person name="Shinohara N."/>
            <person name="Shippen D.E."/>
            <person name="Soerensen I."/>
            <person name="Sotooka R."/>
            <person name="Sugimoto N."/>
            <person name="Sugita M."/>
            <person name="Sumikawa N."/>
            <person name="Tanurdzic M."/>
            <person name="Theissen G."/>
            <person name="Ulvskov P."/>
            <person name="Wakazuki S."/>
            <person name="Weng J.K."/>
            <person name="Willats W.W."/>
            <person name="Wipf D."/>
            <person name="Wolf P.G."/>
            <person name="Yang L."/>
            <person name="Zimmer A.D."/>
            <person name="Zhu Q."/>
            <person name="Mitros T."/>
            <person name="Hellsten U."/>
            <person name="Loque D."/>
            <person name="Otillar R."/>
            <person name="Salamov A."/>
            <person name="Schmutz J."/>
            <person name="Shapiro H."/>
            <person name="Lindquist E."/>
            <person name="Lucas S."/>
            <person name="Rokhsar D."/>
            <person name="Grigoriev I.V."/>
        </authorList>
    </citation>
    <scope>NUCLEOTIDE SEQUENCE [LARGE SCALE GENOMIC DNA]</scope>
</reference>
<proteinExistence type="predicted"/>
<dbReference type="eggNOG" id="KOG4628">
    <property type="taxonomic scope" value="Eukaryota"/>
</dbReference>
<dbReference type="SUPFAM" id="SSF57850">
    <property type="entry name" value="RING/U-box"/>
    <property type="match status" value="1"/>
</dbReference>
<keyword evidence="6" id="KW-1133">Transmembrane helix</keyword>
<evidence type="ECO:0000256" key="6">
    <source>
        <dbReference type="ARBA" id="ARBA00022989"/>
    </source>
</evidence>
<evidence type="ECO:0000256" key="2">
    <source>
        <dbReference type="ARBA" id="ARBA00022692"/>
    </source>
</evidence>
<dbReference type="InterPro" id="IPR013083">
    <property type="entry name" value="Znf_RING/FYVE/PHD"/>
</dbReference>
<dbReference type="FunFam" id="3.30.40.10:FF:000388">
    <property type="entry name" value="Putative RING zinc finger domain superfamily protein"/>
    <property type="match status" value="1"/>
</dbReference>
<organism evidence="11">
    <name type="scientific">Selaginella moellendorffii</name>
    <name type="common">Spikemoss</name>
    <dbReference type="NCBI Taxonomy" id="88036"/>
    <lineage>
        <taxon>Eukaryota</taxon>
        <taxon>Viridiplantae</taxon>
        <taxon>Streptophyta</taxon>
        <taxon>Embryophyta</taxon>
        <taxon>Tracheophyta</taxon>
        <taxon>Lycopodiopsida</taxon>
        <taxon>Selaginellales</taxon>
        <taxon>Selaginellaceae</taxon>
        <taxon>Selaginella</taxon>
    </lineage>
</organism>
<dbReference type="GO" id="GO:0008270">
    <property type="term" value="F:zinc ion binding"/>
    <property type="evidence" value="ECO:0007669"/>
    <property type="project" value="UniProtKB-KW"/>
</dbReference>
<dbReference type="InterPro" id="IPR051653">
    <property type="entry name" value="E3_ligase_sorting_rcpt"/>
</dbReference>
<dbReference type="HOGENOM" id="CLU_1920712_0_0_1"/>
<keyword evidence="2" id="KW-0812">Transmembrane</keyword>
<protein>
    <recommendedName>
        <fullName evidence="9">RING-type domain-containing protein</fullName>
    </recommendedName>
</protein>
<gene>
    <name evidence="10" type="ORF">SELMODRAFT_91656</name>
</gene>
<evidence type="ECO:0000256" key="8">
    <source>
        <dbReference type="PROSITE-ProRule" id="PRU00175"/>
    </source>
</evidence>
<comment type="subcellular location">
    <subcellularLocation>
        <location evidence="1">Membrane</location>
        <topology evidence="1">Single-pass membrane protein</topology>
    </subcellularLocation>
</comment>
<sequence length="132" mass="15030">MNLRDLKLLPTLIYRENSVSSETCAICLEDYIADEKLRVLPCQHEFHATCVDHWLTTRRSFCPICKRDAHSRVNDPPATENTPLLEVHRSDRAILPEVVISLRGSSQVHHVASDTALQLLMSADRQTRVENV</sequence>
<keyword evidence="5" id="KW-0862">Zinc</keyword>
<dbReference type="Gramene" id="EFJ29360">
    <property type="protein sequence ID" value="EFJ29360"/>
    <property type="gene ID" value="SELMODRAFT_91656"/>
</dbReference>
<dbReference type="PANTHER" id="PTHR47168">
    <property type="entry name" value="RING ZINC FINGER DOMAIN SUPERFAMILY PROTEIN-RELATED"/>
    <property type="match status" value="1"/>
</dbReference>
<dbReference type="InterPro" id="IPR001841">
    <property type="entry name" value="Znf_RING"/>
</dbReference>
<name>D8RE21_SELML</name>
<evidence type="ECO:0000259" key="9">
    <source>
        <dbReference type="PROSITE" id="PS50089"/>
    </source>
</evidence>
<keyword evidence="11" id="KW-1185">Reference proteome</keyword>
<feature type="domain" description="RING-type" evidence="9">
    <location>
        <begin position="24"/>
        <end position="66"/>
    </location>
</feature>
<dbReference type="KEGG" id="smo:SELMODRAFT_91656"/>
<dbReference type="AlphaFoldDB" id="D8RE21"/>
<evidence type="ECO:0000256" key="4">
    <source>
        <dbReference type="ARBA" id="ARBA00022771"/>
    </source>
</evidence>
<accession>D8RE21</accession>
<evidence type="ECO:0000256" key="5">
    <source>
        <dbReference type="ARBA" id="ARBA00022833"/>
    </source>
</evidence>
<dbReference type="PROSITE" id="PS50089">
    <property type="entry name" value="ZF_RING_2"/>
    <property type="match status" value="1"/>
</dbReference>
<dbReference type="EMBL" id="GL377577">
    <property type="protein sequence ID" value="EFJ29360.1"/>
    <property type="molecule type" value="Genomic_DNA"/>
</dbReference>
<evidence type="ECO:0000256" key="3">
    <source>
        <dbReference type="ARBA" id="ARBA00022723"/>
    </source>
</evidence>
<dbReference type="PANTHER" id="PTHR47168:SF1">
    <property type="entry name" value="OS02G0798600 PROTEIN"/>
    <property type="match status" value="1"/>
</dbReference>
<dbReference type="STRING" id="88036.D8RE21"/>
<dbReference type="OrthoDB" id="8062037at2759"/>
<dbReference type="Gene3D" id="3.30.40.10">
    <property type="entry name" value="Zinc/RING finger domain, C3HC4 (zinc finger)"/>
    <property type="match status" value="1"/>
</dbReference>